<dbReference type="AlphaFoldDB" id="A0A2I0KI98"/>
<organism evidence="1 2">
    <name type="scientific">Punica granatum</name>
    <name type="common">Pomegranate</name>
    <dbReference type="NCBI Taxonomy" id="22663"/>
    <lineage>
        <taxon>Eukaryota</taxon>
        <taxon>Viridiplantae</taxon>
        <taxon>Streptophyta</taxon>
        <taxon>Embryophyta</taxon>
        <taxon>Tracheophyta</taxon>
        <taxon>Spermatophyta</taxon>
        <taxon>Magnoliopsida</taxon>
        <taxon>eudicotyledons</taxon>
        <taxon>Gunneridae</taxon>
        <taxon>Pentapetalae</taxon>
        <taxon>rosids</taxon>
        <taxon>malvids</taxon>
        <taxon>Myrtales</taxon>
        <taxon>Lythraceae</taxon>
        <taxon>Punica</taxon>
    </lineage>
</organism>
<dbReference type="EMBL" id="PGOL01000571">
    <property type="protein sequence ID" value="PKI67903.1"/>
    <property type="molecule type" value="Genomic_DNA"/>
</dbReference>
<sequence length="97" mass="10248">MGPTMGASGATALQSGLIEMTKVVGDPDWEGAWPQLGAPQPKLKEPLAAIEATGPLPPFLSRPLPSFNHVVSRGNVKSKSTVTIIIDEKFNVVLDLN</sequence>
<keyword evidence="2" id="KW-1185">Reference proteome</keyword>
<evidence type="ECO:0000313" key="1">
    <source>
        <dbReference type="EMBL" id="PKI67903.1"/>
    </source>
</evidence>
<dbReference type="Proteomes" id="UP000233551">
    <property type="component" value="Unassembled WGS sequence"/>
</dbReference>
<name>A0A2I0KI98_PUNGR</name>
<gene>
    <name evidence="1" type="ORF">CRG98_011499</name>
</gene>
<reference evidence="1 2" key="1">
    <citation type="submission" date="2017-11" db="EMBL/GenBank/DDBJ databases">
        <title>De-novo sequencing of pomegranate (Punica granatum L.) genome.</title>
        <authorList>
            <person name="Akparov Z."/>
            <person name="Amiraslanov A."/>
            <person name="Hajiyeva S."/>
            <person name="Abbasov M."/>
            <person name="Kaur K."/>
            <person name="Hamwieh A."/>
            <person name="Solovyev V."/>
            <person name="Salamov A."/>
            <person name="Braich B."/>
            <person name="Kosarev P."/>
            <person name="Mahmoud A."/>
            <person name="Hajiyev E."/>
            <person name="Babayeva S."/>
            <person name="Izzatullayeva V."/>
            <person name="Mammadov A."/>
            <person name="Mammadov A."/>
            <person name="Sharifova S."/>
            <person name="Ojaghi J."/>
            <person name="Eynullazada K."/>
            <person name="Bayramov B."/>
            <person name="Abdulazimova A."/>
            <person name="Shahmuradov I."/>
        </authorList>
    </citation>
    <scope>NUCLEOTIDE SEQUENCE [LARGE SCALE GENOMIC DNA]</scope>
    <source>
        <strain evidence="2">cv. AG2017</strain>
        <tissue evidence="1">Leaf</tissue>
    </source>
</reference>
<evidence type="ECO:0000313" key="2">
    <source>
        <dbReference type="Proteomes" id="UP000233551"/>
    </source>
</evidence>
<comment type="caution">
    <text evidence="1">The sequence shown here is derived from an EMBL/GenBank/DDBJ whole genome shotgun (WGS) entry which is preliminary data.</text>
</comment>
<protein>
    <submittedName>
        <fullName evidence="1">Uncharacterized protein</fullName>
    </submittedName>
</protein>
<accession>A0A2I0KI98</accession>
<proteinExistence type="predicted"/>